<protein>
    <recommendedName>
        <fullName evidence="3">RNA-directed DNA polymerase-like protein</fullName>
    </recommendedName>
</protein>
<keyword evidence="2" id="KW-1185">Reference proteome</keyword>
<dbReference type="OrthoDB" id="1924993at2759"/>
<dbReference type="SUPFAM" id="SSF56672">
    <property type="entry name" value="DNA/RNA polymerases"/>
    <property type="match status" value="1"/>
</dbReference>
<evidence type="ECO:0000313" key="1">
    <source>
        <dbReference type="EMBL" id="RDX85532.1"/>
    </source>
</evidence>
<dbReference type="InterPro" id="IPR043128">
    <property type="entry name" value="Rev_trsase/Diguanyl_cyclase"/>
</dbReference>
<proteinExistence type="predicted"/>
<dbReference type="Proteomes" id="UP000257109">
    <property type="component" value="Unassembled WGS sequence"/>
</dbReference>
<accession>A0A371G4Q2</accession>
<dbReference type="STRING" id="157652.A0A371G4Q2"/>
<dbReference type="InterPro" id="IPR053134">
    <property type="entry name" value="RNA-dir_DNA_polymerase"/>
</dbReference>
<gene>
    <name evidence="1" type="ORF">CR513_33267</name>
</gene>
<dbReference type="Gene3D" id="3.10.10.10">
    <property type="entry name" value="HIV Type 1 Reverse Transcriptase, subunit A, domain 1"/>
    <property type="match status" value="1"/>
</dbReference>
<organism evidence="1 2">
    <name type="scientific">Mucuna pruriens</name>
    <name type="common">Velvet bean</name>
    <name type="synonym">Dolichos pruriens</name>
    <dbReference type="NCBI Taxonomy" id="157652"/>
    <lineage>
        <taxon>Eukaryota</taxon>
        <taxon>Viridiplantae</taxon>
        <taxon>Streptophyta</taxon>
        <taxon>Embryophyta</taxon>
        <taxon>Tracheophyta</taxon>
        <taxon>Spermatophyta</taxon>
        <taxon>Magnoliopsida</taxon>
        <taxon>eudicotyledons</taxon>
        <taxon>Gunneridae</taxon>
        <taxon>Pentapetalae</taxon>
        <taxon>rosids</taxon>
        <taxon>fabids</taxon>
        <taxon>Fabales</taxon>
        <taxon>Fabaceae</taxon>
        <taxon>Papilionoideae</taxon>
        <taxon>50 kb inversion clade</taxon>
        <taxon>NPAAA clade</taxon>
        <taxon>indigoferoid/millettioid clade</taxon>
        <taxon>Phaseoleae</taxon>
        <taxon>Mucuna</taxon>
    </lineage>
</organism>
<dbReference type="Gene3D" id="3.30.70.270">
    <property type="match status" value="1"/>
</dbReference>
<dbReference type="PANTHER" id="PTHR24559:SF447">
    <property type="entry name" value="RNA-DIRECTED DNA POLYMERASE HOMOLOG"/>
    <property type="match status" value="1"/>
</dbReference>
<reference evidence="1" key="1">
    <citation type="submission" date="2018-05" db="EMBL/GenBank/DDBJ databases">
        <title>Draft genome of Mucuna pruriens seed.</title>
        <authorList>
            <person name="Nnadi N.E."/>
            <person name="Vos R."/>
            <person name="Hasami M.H."/>
            <person name="Devisetty U.K."/>
            <person name="Aguiy J.C."/>
        </authorList>
    </citation>
    <scope>NUCLEOTIDE SEQUENCE [LARGE SCALE GENOMIC DNA]</scope>
    <source>
        <strain evidence="1">JCA_2017</strain>
    </source>
</reference>
<dbReference type="PANTHER" id="PTHR24559">
    <property type="entry name" value="TRANSPOSON TY3-I GAG-POL POLYPROTEIN"/>
    <property type="match status" value="1"/>
</dbReference>
<dbReference type="EMBL" id="QJKJ01006773">
    <property type="protein sequence ID" value="RDX85532.1"/>
    <property type="molecule type" value="Genomic_DNA"/>
</dbReference>
<evidence type="ECO:0000313" key="2">
    <source>
        <dbReference type="Proteomes" id="UP000257109"/>
    </source>
</evidence>
<sequence length="102" mass="12143">MRSIKLASKEERWGMRLRIDYRQLNKLEELLENSLRDLVLPMGSISHASKEERWGMRLCIDYHQLNKITIKNKYPLHRIDDLMDQLVGACIFSKIDLRSGYH</sequence>
<comment type="caution">
    <text evidence="1">The sequence shown here is derived from an EMBL/GenBank/DDBJ whole genome shotgun (WGS) entry which is preliminary data.</text>
</comment>
<name>A0A371G4Q2_MUCPR</name>
<dbReference type="InterPro" id="IPR043502">
    <property type="entry name" value="DNA/RNA_pol_sf"/>
</dbReference>
<evidence type="ECO:0008006" key="3">
    <source>
        <dbReference type="Google" id="ProtNLM"/>
    </source>
</evidence>
<feature type="non-terminal residue" evidence="1">
    <location>
        <position position="1"/>
    </location>
</feature>
<dbReference type="AlphaFoldDB" id="A0A371G4Q2"/>